<accession>A0AAN9YJP4</accession>
<dbReference type="Proteomes" id="UP001320245">
    <property type="component" value="Unassembled WGS sequence"/>
</dbReference>
<keyword evidence="2" id="KW-1185">Reference proteome</keyword>
<gene>
    <name evidence="1" type="ORF">SLS53_003123</name>
</gene>
<proteinExistence type="predicted"/>
<name>A0AAN9YJP4_9PEZI</name>
<evidence type="ECO:0000313" key="2">
    <source>
        <dbReference type="Proteomes" id="UP001320245"/>
    </source>
</evidence>
<sequence>MTRKCFLQLAYEHAECAAPCGKYSISPLQSIRVQVPCQECSAKLTEQVHKIAAIKQQIDSVKKKLKIDVDGRGKLDADFGKSENETLSPVPLVRSEKLAAETT</sequence>
<comment type="caution">
    <text evidence="1">The sequence shown here is derived from an EMBL/GenBank/DDBJ whole genome shotgun (WGS) entry which is preliminary data.</text>
</comment>
<dbReference type="AlphaFoldDB" id="A0AAN9YJP4"/>
<protein>
    <submittedName>
        <fullName evidence="1">Uncharacterized protein</fullName>
    </submittedName>
</protein>
<reference evidence="1 2" key="1">
    <citation type="journal article" date="2023" name="PLoS ONE">
        <title>Cytospora paraplurivora sp. nov. isolated from orchards with fruit tree decline syndrome in Ontario, Canada.</title>
        <authorList>
            <person name="Ilyukhin E."/>
            <person name="Nguyen H.D.T."/>
            <person name="Castle A.J."/>
            <person name="Ellouze W."/>
        </authorList>
    </citation>
    <scope>NUCLEOTIDE SEQUENCE [LARGE SCALE GENOMIC DNA]</scope>
    <source>
        <strain evidence="1 2">FDS-564</strain>
    </source>
</reference>
<dbReference type="EMBL" id="JAJSPL020000009">
    <property type="protein sequence ID" value="KAK7744890.1"/>
    <property type="molecule type" value="Genomic_DNA"/>
</dbReference>
<evidence type="ECO:0000313" key="1">
    <source>
        <dbReference type="EMBL" id="KAK7744890.1"/>
    </source>
</evidence>
<organism evidence="1 2">
    <name type="scientific">Cytospora paraplurivora</name>
    <dbReference type="NCBI Taxonomy" id="2898453"/>
    <lineage>
        <taxon>Eukaryota</taxon>
        <taxon>Fungi</taxon>
        <taxon>Dikarya</taxon>
        <taxon>Ascomycota</taxon>
        <taxon>Pezizomycotina</taxon>
        <taxon>Sordariomycetes</taxon>
        <taxon>Sordariomycetidae</taxon>
        <taxon>Diaporthales</taxon>
        <taxon>Cytosporaceae</taxon>
        <taxon>Cytospora</taxon>
    </lineage>
</organism>